<dbReference type="InterPro" id="IPR025463">
    <property type="entry name" value="DUF4314"/>
</dbReference>
<proteinExistence type="predicted"/>
<name>A0A1I0RDI1_9FIRM</name>
<protein>
    <recommendedName>
        <fullName evidence="1">DUF4314 domain-containing protein</fullName>
    </recommendedName>
</protein>
<dbReference type="Proteomes" id="UP000199701">
    <property type="component" value="Unassembled WGS sequence"/>
</dbReference>
<evidence type="ECO:0000313" key="2">
    <source>
        <dbReference type="EMBL" id="SEW38917.1"/>
    </source>
</evidence>
<dbReference type="RefSeq" id="WP_092455926.1">
    <property type="nucleotide sequence ID" value="NZ_FOJI01000014.1"/>
</dbReference>
<dbReference type="STRING" id="99656.SAMN05421659_11462"/>
<dbReference type="AlphaFoldDB" id="A0A1I0RDI1"/>
<evidence type="ECO:0000313" key="3">
    <source>
        <dbReference type="Proteomes" id="UP000199701"/>
    </source>
</evidence>
<keyword evidence="3" id="KW-1185">Reference proteome</keyword>
<dbReference type="OrthoDB" id="9813511at2"/>
<dbReference type="Pfam" id="PF14192">
    <property type="entry name" value="DUF4314"/>
    <property type="match status" value="1"/>
</dbReference>
<organism evidence="2 3">
    <name type="scientific">[Clostridium] fimetarium</name>
    <dbReference type="NCBI Taxonomy" id="99656"/>
    <lineage>
        <taxon>Bacteria</taxon>
        <taxon>Bacillati</taxon>
        <taxon>Bacillota</taxon>
        <taxon>Clostridia</taxon>
        <taxon>Lachnospirales</taxon>
        <taxon>Lachnospiraceae</taxon>
    </lineage>
</organism>
<sequence>MQQLSKNQLEELYPKGMVLQLTERIDDPYSPKEVGDIFTVKCADDNMQLHGSWKSGGSIAIVVGKDKFISV</sequence>
<reference evidence="2 3" key="1">
    <citation type="submission" date="2016-10" db="EMBL/GenBank/DDBJ databases">
        <authorList>
            <person name="de Groot N.N."/>
        </authorList>
    </citation>
    <scope>NUCLEOTIDE SEQUENCE [LARGE SCALE GENOMIC DNA]</scope>
    <source>
        <strain evidence="2 3">DSM 9179</strain>
    </source>
</reference>
<feature type="domain" description="DUF4314" evidence="1">
    <location>
        <begin position="7"/>
        <end position="68"/>
    </location>
</feature>
<dbReference type="EMBL" id="FOJI01000014">
    <property type="protein sequence ID" value="SEW38917.1"/>
    <property type="molecule type" value="Genomic_DNA"/>
</dbReference>
<evidence type="ECO:0000259" key="1">
    <source>
        <dbReference type="Pfam" id="PF14192"/>
    </source>
</evidence>
<gene>
    <name evidence="2" type="ORF">SAMN05421659_11462</name>
</gene>
<accession>A0A1I0RDI1</accession>